<dbReference type="InterPro" id="IPR014002">
    <property type="entry name" value="Agenet_dom_plant"/>
</dbReference>
<dbReference type="EMBL" id="AP015034">
    <property type="protein sequence ID" value="BAT75177.1"/>
    <property type="molecule type" value="Genomic_DNA"/>
</dbReference>
<dbReference type="InterPro" id="IPR008395">
    <property type="entry name" value="Agenet-like_dom"/>
</dbReference>
<dbReference type="SMART" id="SM00743">
    <property type="entry name" value="Agenet"/>
    <property type="match status" value="2"/>
</dbReference>
<dbReference type="Pfam" id="PF05641">
    <property type="entry name" value="Agenet"/>
    <property type="match status" value="1"/>
</dbReference>
<evidence type="ECO:0000256" key="7">
    <source>
        <dbReference type="SAM" id="MobiDB-lite"/>
    </source>
</evidence>
<dbReference type="InterPro" id="IPR032308">
    <property type="entry name" value="TDBD"/>
</dbReference>
<organism evidence="10 11">
    <name type="scientific">Vigna angularis var. angularis</name>
    <dbReference type="NCBI Taxonomy" id="157739"/>
    <lineage>
        <taxon>Eukaryota</taxon>
        <taxon>Viridiplantae</taxon>
        <taxon>Streptophyta</taxon>
        <taxon>Embryophyta</taxon>
        <taxon>Tracheophyta</taxon>
        <taxon>Spermatophyta</taxon>
        <taxon>Magnoliopsida</taxon>
        <taxon>eudicotyledons</taxon>
        <taxon>Gunneridae</taxon>
        <taxon>Pentapetalae</taxon>
        <taxon>rosids</taxon>
        <taxon>fabids</taxon>
        <taxon>Fabales</taxon>
        <taxon>Fabaceae</taxon>
        <taxon>Papilionoideae</taxon>
        <taxon>50 kb inversion clade</taxon>
        <taxon>NPAAA clade</taxon>
        <taxon>indigoferoid/millettioid clade</taxon>
        <taxon>Phaseoleae</taxon>
        <taxon>Vigna</taxon>
    </lineage>
</organism>
<dbReference type="GO" id="GO:0008270">
    <property type="term" value="F:zinc ion binding"/>
    <property type="evidence" value="ECO:0007669"/>
    <property type="project" value="UniProtKB-KW"/>
</dbReference>
<dbReference type="PANTHER" id="PTHR46309">
    <property type="entry name" value="PHD FINGER PROTEIN 12"/>
    <property type="match status" value="1"/>
</dbReference>
<dbReference type="SMART" id="SM00249">
    <property type="entry name" value="PHD"/>
    <property type="match status" value="1"/>
</dbReference>
<evidence type="ECO:0000256" key="5">
    <source>
        <dbReference type="ARBA" id="ARBA00023242"/>
    </source>
</evidence>
<dbReference type="InterPro" id="IPR042163">
    <property type="entry name" value="PHF12"/>
</dbReference>
<evidence type="ECO:0000313" key="10">
    <source>
        <dbReference type="EMBL" id="BAT75177.1"/>
    </source>
</evidence>
<evidence type="ECO:0000256" key="3">
    <source>
        <dbReference type="ARBA" id="ARBA00022771"/>
    </source>
</evidence>
<dbReference type="CDD" id="cd04301">
    <property type="entry name" value="NAT_SF"/>
    <property type="match status" value="1"/>
</dbReference>
<evidence type="ECO:0000256" key="6">
    <source>
        <dbReference type="PROSITE-ProRule" id="PRU00146"/>
    </source>
</evidence>
<dbReference type="InterPro" id="IPR016181">
    <property type="entry name" value="Acyl_CoA_acyltransferase"/>
</dbReference>
<dbReference type="Gene3D" id="3.30.40.10">
    <property type="entry name" value="Zinc/RING finger domain, C3HC4 (zinc finger)"/>
    <property type="match status" value="2"/>
</dbReference>
<dbReference type="GO" id="GO:0006357">
    <property type="term" value="P:regulation of transcription by RNA polymerase II"/>
    <property type="evidence" value="ECO:0007669"/>
    <property type="project" value="TreeGrafter"/>
</dbReference>
<evidence type="ECO:0000259" key="8">
    <source>
        <dbReference type="PROSITE" id="PS50016"/>
    </source>
</evidence>
<evidence type="ECO:0000256" key="2">
    <source>
        <dbReference type="ARBA" id="ARBA00022723"/>
    </source>
</evidence>
<dbReference type="Pfam" id="PF23209">
    <property type="entry name" value="IDM1_C"/>
    <property type="match status" value="1"/>
</dbReference>
<dbReference type="Proteomes" id="UP000291084">
    <property type="component" value="Chromosome 1"/>
</dbReference>
<feature type="region of interest" description="Disordered" evidence="7">
    <location>
        <begin position="296"/>
        <end position="332"/>
    </location>
</feature>
<keyword evidence="2" id="KW-0479">Metal-binding</keyword>
<feature type="domain" description="PHD-type" evidence="8">
    <location>
        <begin position="455"/>
        <end position="500"/>
    </location>
</feature>
<protein>
    <recommendedName>
        <fullName evidence="12">PHD-type domain-containing protein</fullName>
    </recommendedName>
</protein>
<dbReference type="AlphaFoldDB" id="A0A0S3R3P1"/>
<name>A0A0S3R3P1_PHAAN</name>
<dbReference type="OrthoDB" id="1903104at2759"/>
<keyword evidence="4" id="KW-0862">Zinc</keyword>
<dbReference type="GO" id="GO:0005634">
    <property type="term" value="C:nucleus"/>
    <property type="evidence" value="ECO:0007669"/>
    <property type="project" value="UniProtKB-SubCell"/>
</dbReference>
<dbReference type="PROSITE" id="PS51186">
    <property type="entry name" value="GNAT"/>
    <property type="match status" value="1"/>
</dbReference>
<reference evidence="10 11" key="1">
    <citation type="journal article" date="2015" name="Sci. Rep.">
        <title>The power of single molecule real-time sequencing technology in the de novo assembly of a eukaryotic genome.</title>
        <authorList>
            <person name="Sakai H."/>
            <person name="Naito K."/>
            <person name="Ogiso-Tanaka E."/>
            <person name="Takahashi Y."/>
            <person name="Iseki K."/>
            <person name="Muto C."/>
            <person name="Satou K."/>
            <person name="Teruya K."/>
            <person name="Shiroma A."/>
            <person name="Shimoji M."/>
            <person name="Hirano T."/>
            <person name="Itoh T."/>
            <person name="Kaga A."/>
            <person name="Tomooka N."/>
        </authorList>
    </citation>
    <scope>NUCLEOTIDE SEQUENCE [LARGE SCALE GENOMIC DNA]</scope>
    <source>
        <strain evidence="11">cv. Shumari</strain>
    </source>
</reference>
<evidence type="ECO:0000256" key="4">
    <source>
        <dbReference type="ARBA" id="ARBA00022833"/>
    </source>
</evidence>
<accession>A0A0S3R3P1</accession>
<comment type="subcellular location">
    <subcellularLocation>
        <location evidence="1">Nucleus</location>
    </subcellularLocation>
</comment>
<dbReference type="PROSITE" id="PS50016">
    <property type="entry name" value="ZF_PHD_2"/>
    <property type="match status" value="1"/>
</dbReference>
<evidence type="ECO:0000259" key="9">
    <source>
        <dbReference type="PROSITE" id="PS51186"/>
    </source>
</evidence>
<evidence type="ECO:0000256" key="1">
    <source>
        <dbReference type="ARBA" id="ARBA00004123"/>
    </source>
</evidence>
<dbReference type="SUPFAM" id="SSF55729">
    <property type="entry name" value="Acyl-CoA N-acyltransferases (Nat)"/>
    <property type="match status" value="1"/>
</dbReference>
<dbReference type="InterPro" id="IPR059153">
    <property type="entry name" value="NSD_PHD-1st"/>
</dbReference>
<evidence type="ECO:0008006" key="12">
    <source>
        <dbReference type="Google" id="ProtNLM"/>
    </source>
</evidence>
<dbReference type="Pfam" id="PF16135">
    <property type="entry name" value="TDBD"/>
    <property type="match status" value="1"/>
</dbReference>
<keyword evidence="5" id="KW-0539">Nucleus</keyword>
<dbReference type="InterPro" id="IPR019787">
    <property type="entry name" value="Znf_PHD-finger"/>
</dbReference>
<feature type="domain" description="N-acetyltransferase" evidence="9">
    <location>
        <begin position="589"/>
        <end position="761"/>
    </location>
</feature>
<dbReference type="GO" id="GO:0003714">
    <property type="term" value="F:transcription corepressor activity"/>
    <property type="evidence" value="ECO:0007669"/>
    <property type="project" value="InterPro"/>
</dbReference>
<proteinExistence type="predicted"/>
<dbReference type="InterPro" id="IPR001965">
    <property type="entry name" value="Znf_PHD"/>
</dbReference>
<dbReference type="InterPro" id="IPR056511">
    <property type="entry name" value="IDM1_C"/>
</dbReference>
<dbReference type="Pfam" id="PF23011">
    <property type="entry name" value="PHD-1st_NSD"/>
    <property type="match status" value="1"/>
</dbReference>
<dbReference type="InterPro" id="IPR000182">
    <property type="entry name" value="GNAT_dom"/>
</dbReference>
<dbReference type="SUPFAM" id="SSF57903">
    <property type="entry name" value="FYVE/PHD zinc finger"/>
    <property type="match status" value="1"/>
</dbReference>
<keyword evidence="3 6" id="KW-0863">Zinc-finger</keyword>
<keyword evidence="11" id="KW-1185">Reference proteome</keyword>
<dbReference type="Gene3D" id="3.40.630.30">
    <property type="match status" value="1"/>
</dbReference>
<sequence>MENANGPKSNKLQGNSDEEIFQVNEEVEVRRVEEGFLGSWHPGIVIKCGKVKCFVRYKNVLKSDGSDYLVTAVRVSKASESSKYSMRGFIRPPPPWIEFERFNLNYGLCVDVNCQGAWWEGVIFDQCDGMLKRSVFFPDLGDEMQIEIHQLRITQDWNEVTRQWELRGNWVFLELLEEYHQNESFVGVSAKQMWYDVLVQKRFGMRGEWAYNEKELYREAVLGVVDDYLSLRVNKVFSVLDFPPEQESVEPMANIDLNMALSDRDNFVQKEPAPLVQEVLPEFEIEIDLEAAPEVVSGERCESSSRDSKAKISESQSNRLPPQGSGKRVTKASASSLLPLDKPLTILSWLMDNKMVFPRSTVYYYNEKAWHHAVSSWTRGKVTRSGIKCYCCNIVYSFVGFENHASGVNTCTPSACIFLKDGKSLLECQMEIMQNRVTGETSEKPCLNFPLEENDLICSLCLYGGELILCDQCPSSFHMTCLGLEHIPDGQWLCPQCRCGICRQSKLDEDEDGHAALTCVQCEHKFHVRCLENGGIDLSRCSENWFCGKSCEKIHNGLHDLLGKPVLVGVDNLTWTLVKFIEPECDDVGRIRHDNSVAESYSKLNLALAVMHECFESLKQSLSSRDIIEDVIFGRRSELRRLNFQGFYTVLLERNEEVVSVATVRVHGEKVAEVPFVGTRLQYRRHGFCRILMSGLEQLLMQIGVGRLVLPAVPSTLKTWTDSFGFAKMTVSERSKFLDNTFLNFEGSIMCHKLLMTIPAPYSGLLIPNFEKSQSRCHVLPENTVDLNQSISVSEGGMIYHQTGNTCAGNNNGDNNDFVNCVTVPINNMEKEVPSDQQYLNGSSSQFFHEKEGEEYNSEYTGKKVRYLHKGSF</sequence>
<dbReference type="PANTHER" id="PTHR46309:SF12">
    <property type="entry name" value="GB|AAC80581.1"/>
    <property type="match status" value="1"/>
</dbReference>
<dbReference type="InterPro" id="IPR013083">
    <property type="entry name" value="Znf_RING/FYVE/PHD"/>
</dbReference>
<dbReference type="GO" id="GO:0016747">
    <property type="term" value="F:acyltransferase activity, transferring groups other than amino-acyl groups"/>
    <property type="evidence" value="ECO:0007669"/>
    <property type="project" value="InterPro"/>
</dbReference>
<feature type="compositionally biased region" description="Basic and acidic residues" evidence="7">
    <location>
        <begin position="297"/>
        <end position="312"/>
    </location>
</feature>
<dbReference type="InterPro" id="IPR011011">
    <property type="entry name" value="Znf_FYVE_PHD"/>
</dbReference>
<evidence type="ECO:0000313" key="11">
    <source>
        <dbReference type="Proteomes" id="UP000291084"/>
    </source>
</evidence>
<gene>
    <name evidence="10" type="primary">Vigan.01G300000</name>
    <name evidence="10" type="ORF">VIGAN_01300000</name>
</gene>